<dbReference type="InterPro" id="IPR029001">
    <property type="entry name" value="ITPase-like_fam"/>
</dbReference>
<keyword evidence="7 11" id="KW-0464">Manganese</keyword>
<comment type="subunit">
    <text evidence="11">Homodimer.</text>
</comment>
<dbReference type="GO" id="GO:0103023">
    <property type="term" value="F:ITPase activity"/>
    <property type="evidence" value="ECO:0007669"/>
    <property type="project" value="UniProtKB-EC"/>
</dbReference>
<comment type="similarity">
    <text evidence="10 11">Belongs to the YjjX NTPase family.</text>
</comment>
<comment type="caution">
    <text evidence="13">The sequence shown here is derived from an EMBL/GenBank/DDBJ whole genome shotgun (WGS) entry which is preliminary data.</text>
</comment>
<dbReference type="NCBIfam" id="TIGR00258">
    <property type="entry name" value="inosine/xanthosine triphosphatase"/>
    <property type="match status" value="1"/>
</dbReference>
<dbReference type="SUPFAM" id="SSF52972">
    <property type="entry name" value="ITPase-like"/>
    <property type="match status" value="1"/>
</dbReference>
<protein>
    <recommendedName>
        <fullName evidence="11">Inosine/xanthosine triphosphatase</fullName>
        <shortName evidence="11">ITPase/XTPase</shortName>
        <ecNumber evidence="11">3.6.1.73</ecNumber>
    </recommendedName>
    <alternativeName>
        <fullName evidence="11">Non-canonical purine NTP phosphatase</fullName>
    </alternativeName>
    <alternativeName>
        <fullName evidence="11">Non-standard purine NTP phosphatase</fullName>
    </alternativeName>
    <alternativeName>
        <fullName evidence="11">Nucleoside-triphosphate phosphatase</fullName>
        <shortName evidence="11">NTPase</shortName>
    </alternativeName>
</protein>
<dbReference type="AlphaFoldDB" id="A0A0F4QQ22"/>
<dbReference type="EC" id="3.6.1.73" evidence="11"/>
<name>A0A0F4QQ22_9GAMM</name>
<keyword evidence="4 11" id="KW-0378">Hydrolase</keyword>
<proteinExistence type="inferred from homology"/>
<comment type="catalytic activity">
    <reaction evidence="8 11">
        <text>ITP + H2O = IDP + phosphate + H(+)</text>
        <dbReference type="Rhea" id="RHEA:28330"/>
        <dbReference type="ChEBI" id="CHEBI:15377"/>
        <dbReference type="ChEBI" id="CHEBI:15378"/>
        <dbReference type="ChEBI" id="CHEBI:43474"/>
        <dbReference type="ChEBI" id="CHEBI:58280"/>
        <dbReference type="ChEBI" id="CHEBI:61402"/>
        <dbReference type="EC" id="3.6.1.73"/>
    </reaction>
</comment>
<dbReference type="Proteomes" id="UP000033452">
    <property type="component" value="Unassembled WGS sequence"/>
</dbReference>
<comment type="function">
    <text evidence="11">Phosphatase that hydrolyzes non-canonical purine nucleotides such as XTP and ITP to their respective diphosphate derivatives. Probably excludes non-canonical purines from DNA/RNA precursor pool, thus preventing their incorporation into DNA/RNA and avoiding chromosomal lesions.</text>
</comment>
<evidence type="ECO:0000256" key="2">
    <source>
        <dbReference type="ARBA" id="ARBA00022723"/>
    </source>
</evidence>
<dbReference type="GO" id="GO:0000166">
    <property type="term" value="F:nucleotide binding"/>
    <property type="evidence" value="ECO:0007669"/>
    <property type="project" value="UniProtKB-KW"/>
</dbReference>
<dbReference type="GO" id="GO:0009117">
    <property type="term" value="P:nucleotide metabolic process"/>
    <property type="evidence" value="ECO:0007669"/>
    <property type="project" value="UniProtKB-KW"/>
</dbReference>
<comment type="cofactor">
    <cofactor evidence="11">
        <name>Mg(2+)</name>
        <dbReference type="ChEBI" id="CHEBI:18420"/>
    </cofactor>
    <cofactor evidence="11">
        <name>Mn(2+)</name>
        <dbReference type="ChEBI" id="CHEBI:29035"/>
    </cofactor>
    <text evidence="11">Binds 1 divalent metal cation per subunit; can use either Mg(2+) or Mn(2+).</text>
</comment>
<evidence type="ECO:0000256" key="9">
    <source>
        <dbReference type="ARBA" id="ARBA00048781"/>
    </source>
</evidence>
<dbReference type="NCBIfam" id="NF003459">
    <property type="entry name" value="PRK05074.1"/>
    <property type="match status" value="1"/>
</dbReference>
<dbReference type="FunFam" id="3.90.950.10:FF:000002">
    <property type="entry name" value="Inosine/xanthosine triphosphatase"/>
    <property type="match status" value="1"/>
</dbReference>
<evidence type="ECO:0000313" key="14">
    <source>
        <dbReference type="Proteomes" id="UP000033452"/>
    </source>
</evidence>
<keyword evidence="2 11" id="KW-0479">Metal-binding</keyword>
<dbReference type="EMBL" id="JXYA01000020">
    <property type="protein sequence ID" value="KJZ09355.1"/>
    <property type="molecule type" value="Genomic_DNA"/>
</dbReference>
<comment type="cofactor">
    <cofactor evidence="1">
        <name>Mn(2+)</name>
        <dbReference type="ChEBI" id="CHEBI:29035"/>
    </cofactor>
</comment>
<comment type="caution">
    <text evidence="11">Lacks conserved residue(s) required for the propagation of feature annotation.</text>
</comment>
<feature type="domain" description="Non-canonical purine NTP phosphatase/PRRC1" evidence="12">
    <location>
        <begin position="9"/>
        <end position="170"/>
    </location>
</feature>
<dbReference type="InterPro" id="IPR050299">
    <property type="entry name" value="YjjX_NTPase"/>
</dbReference>
<evidence type="ECO:0000313" key="13">
    <source>
        <dbReference type="EMBL" id="KJZ09355.1"/>
    </source>
</evidence>
<evidence type="ECO:0000256" key="8">
    <source>
        <dbReference type="ARBA" id="ARBA00048174"/>
    </source>
</evidence>
<dbReference type="OrthoDB" id="6334099at2"/>
<dbReference type="PANTHER" id="PTHR34699:SF2">
    <property type="entry name" value="NON-CANONICAL PURINE NTP PHOSPHATASE_PRRC1 DOMAIN-CONTAINING PROTEIN"/>
    <property type="match status" value="1"/>
</dbReference>
<dbReference type="GO" id="GO:0006772">
    <property type="term" value="P:thiamine metabolic process"/>
    <property type="evidence" value="ECO:0007669"/>
    <property type="project" value="TreeGrafter"/>
</dbReference>
<dbReference type="Gene3D" id="3.90.950.10">
    <property type="match status" value="1"/>
</dbReference>
<keyword evidence="3 11" id="KW-0547">Nucleotide-binding</keyword>
<evidence type="ECO:0000256" key="11">
    <source>
        <dbReference type="HAMAP-Rule" id="MF_00648"/>
    </source>
</evidence>
<evidence type="ECO:0000256" key="5">
    <source>
        <dbReference type="ARBA" id="ARBA00022842"/>
    </source>
</evidence>
<evidence type="ECO:0000256" key="7">
    <source>
        <dbReference type="ARBA" id="ARBA00023211"/>
    </source>
</evidence>
<evidence type="ECO:0000256" key="1">
    <source>
        <dbReference type="ARBA" id="ARBA00001936"/>
    </source>
</evidence>
<keyword evidence="5 11" id="KW-0460">Magnesium</keyword>
<dbReference type="HAMAP" id="MF_00648">
    <property type="entry name" value="Non_canon_purine_NTPase_YjjX"/>
    <property type="match status" value="1"/>
</dbReference>
<organism evidence="13 14">
    <name type="scientific">Pseudoalteromonas rubra</name>
    <dbReference type="NCBI Taxonomy" id="43658"/>
    <lineage>
        <taxon>Bacteria</taxon>
        <taxon>Pseudomonadati</taxon>
        <taxon>Pseudomonadota</taxon>
        <taxon>Gammaproteobacteria</taxon>
        <taxon>Alteromonadales</taxon>
        <taxon>Pseudoalteromonadaceae</taxon>
        <taxon>Pseudoalteromonas</taxon>
    </lineage>
</organism>
<reference evidence="13 14" key="1">
    <citation type="journal article" date="2015" name="BMC Genomics">
        <title>Genome mining reveals unlocked bioactive potential of marine Gram-negative bacteria.</title>
        <authorList>
            <person name="Machado H."/>
            <person name="Sonnenschein E.C."/>
            <person name="Melchiorsen J."/>
            <person name="Gram L."/>
        </authorList>
    </citation>
    <scope>NUCLEOTIDE SEQUENCE [LARGE SCALE GENOMIC DNA]</scope>
    <source>
        <strain evidence="13 14">S2471</strain>
    </source>
</reference>
<accession>A0A0F4QQ22</accession>
<dbReference type="InterPro" id="IPR002786">
    <property type="entry name" value="Non_canon_purine_NTPase"/>
</dbReference>
<evidence type="ECO:0000256" key="6">
    <source>
        <dbReference type="ARBA" id="ARBA00023080"/>
    </source>
</evidence>
<dbReference type="PATRIC" id="fig|43658.5.peg.2121"/>
<dbReference type="InterPro" id="IPR026533">
    <property type="entry name" value="NTPase/PRRC1"/>
</dbReference>
<dbReference type="GO" id="GO:0046872">
    <property type="term" value="F:metal ion binding"/>
    <property type="evidence" value="ECO:0007669"/>
    <property type="project" value="UniProtKB-KW"/>
</dbReference>
<gene>
    <name evidence="13" type="ORF">TW77_09995</name>
</gene>
<comment type="catalytic activity">
    <reaction evidence="9 11">
        <text>XTP + H2O = XDP + phosphate + H(+)</text>
        <dbReference type="Rhea" id="RHEA:28406"/>
        <dbReference type="ChEBI" id="CHEBI:15377"/>
        <dbReference type="ChEBI" id="CHEBI:15378"/>
        <dbReference type="ChEBI" id="CHEBI:43474"/>
        <dbReference type="ChEBI" id="CHEBI:59884"/>
        <dbReference type="ChEBI" id="CHEBI:61314"/>
        <dbReference type="EC" id="3.6.1.73"/>
    </reaction>
</comment>
<dbReference type="Pfam" id="PF01931">
    <property type="entry name" value="NTPase_I-T"/>
    <property type="match status" value="1"/>
</dbReference>
<sequence length="177" mass="19190">MAVIKVLVGSKNPIKINAARQIFTQYFPDSVIQCEGLDAPSGVANQPLGEADTLLGAQNRVQYLVDQHTADYYCAMEGGAHQFTYGPATFAFVVISNGQHESIGRSANLPLPQRIYDALLAGDELGHVMDRLFNTDNIKQKGGAIGLLTNHLATRESAYTQALLLAMAPFNHPELYA</sequence>
<evidence type="ECO:0000256" key="10">
    <source>
        <dbReference type="ARBA" id="ARBA00060855"/>
    </source>
</evidence>
<evidence type="ECO:0000256" key="4">
    <source>
        <dbReference type="ARBA" id="ARBA00022801"/>
    </source>
</evidence>
<keyword evidence="14" id="KW-1185">Reference proteome</keyword>
<keyword evidence="6 11" id="KW-0546">Nucleotide metabolism</keyword>
<dbReference type="PANTHER" id="PTHR34699">
    <property type="match status" value="1"/>
</dbReference>
<evidence type="ECO:0000259" key="12">
    <source>
        <dbReference type="Pfam" id="PF01931"/>
    </source>
</evidence>
<evidence type="ECO:0000256" key="3">
    <source>
        <dbReference type="ARBA" id="ARBA00022741"/>
    </source>
</evidence>
<dbReference type="RefSeq" id="WP_046004836.1">
    <property type="nucleotide sequence ID" value="NZ_JXYA01000020.1"/>
</dbReference>